<dbReference type="GO" id="GO:0006417">
    <property type="term" value="P:regulation of translation"/>
    <property type="evidence" value="ECO:0007669"/>
    <property type="project" value="UniProtKB-KW"/>
</dbReference>
<evidence type="ECO:0000313" key="8">
    <source>
        <dbReference type="Proteomes" id="UP000677234"/>
    </source>
</evidence>
<evidence type="ECO:0000256" key="2">
    <source>
        <dbReference type="ARBA" id="ARBA00022795"/>
    </source>
</evidence>
<protein>
    <recommendedName>
        <fullName evidence="4">Flagellar assembly factor FliW</fullName>
    </recommendedName>
</protein>
<proteinExistence type="inferred from homology"/>
<dbReference type="Proteomes" id="UP000677234">
    <property type="component" value="Chromosome"/>
</dbReference>
<dbReference type="EMBL" id="CP066308">
    <property type="protein sequence ID" value="QQE74112.1"/>
    <property type="molecule type" value="Genomic_DNA"/>
</dbReference>
<dbReference type="Pfam" id="PF02623">
    <property type="entry name" value="FliW"/>
    <property type="match status" value="1"/>
</dbReference>
<dbReference type="SUPFAM" id="SSF141457">
    <property type="entry name" value="BH3618-like"/>
    <property type="match status" value="1"/>
</dbReference>
<evidence type="ECO:0000256" key="1">
    <source>
        <dbReference type="ARBA" id="ARBA00022490"/>
    </source>
</evidence>
<name>A0A7T5EK90_9BACL</name>
<organism evidence="5 7">
    <name type="scientific">Brevibacillus composti</name>
    <dbReference type="NCBI Taxonomy" id="2796470"/>
    <lineage>
        <taxon>Bacteria</taxon>
        <taxon>Bacillati</taxon>
        <taxon>Bacillota</taxon>
        <taxon>Bacilli</taxon>
        <taxon>Bacillales</taxon>
        <taxon>Paenibacillaceae</taxon>
        <taxon>Brevibacillus</taxon>
    </lineage>
</organism>
<keyword evidence="4" id="KW-0143">Chaperone</keyword>
<comment type="subunit">
    <text evidence="4">Interacts with translational regulator CsrA and flagellin(s).</text>
</comment>
<dbReference type="EMBL" id="CP073708">
    <property type="protein sequence ID" value="QUO41196.1"/>
    <property type="molecule type" value="Genomic_DNA"/>
</dbReference>
<dbReference type="PANTHER" id="PTHR39190">
    <property type="entry name" value="FLAGELLAR ASSEMBLY FACTOR FLIW"/>
    <property type="match status" value="1"/>
</dbReference>
<dbReference type="KEGG" id="bcop:JD108_20110"/>
<keyword evidence="5" id="KW-0969">Cilium</keyword>
<dbReference type="GO" id="GO:0044780">
    <property type="term" value="P:bacterial-type flagellum assembly"/>
    <property type="evidence" value="ECO:0007669"/>
    <property type="project" value="UniProtKB-UniRule"/>
</dbReference>
<dbReference type="Gene3D" id="2.30.290.10">
    <property type="entry name" value="BH3618-like"/>
    <property type="match status" value="1"/>
</dbReference>
<comment type="function">
    <text evidence="4">Acts as an anti-CsrA protein, binds CsrA and prevents it from repressing translation of its target genes, one of which is flagellin. Binds to flagellin and participates in the assembly of the flagellum.</text>
</comment>
<dbReference type="Proteomes" id="UP000595847">
    <property type="component" value="Chromosome"/>
</dbReference>
<dbReference type="GO" id="GO:0005737">
    <property type="term" value="C:cytoplasm"/>
    <property type="evidence" value="ECO:0007669"/>
    <property type="project" value="UniProtKB-SubCell"/>
</dbReference>
<dbReference type="AlphaFoldDB" id="A0A7T5EK90"/>
<reference evidence="5 7" key="1">
    <citation type="submission" date="2020-12" db="EMBL/GenBank/DDBJ databases">
        <title>strain FJAT-54423T represents a novel species of the genus Brevibacillus.</title>
        <authorList>
            <person name="Tang R."/>
        </authorList>
    </citation>
    <scope>NUCLEOTIDE SEQUENCE [LARGE SCALE GENOMIC DNA]</scope>
    <source>
        <strain evidence="5 7">FJAT-54423</strain>
    </source>
</reference>
<dbReference type="RefSeq" id="WP_198827700.1">
    <property type="nucleotide sequence ID" value="NZ_CP066308.1"/>
</dbReference>
<dbReference type="NCBIfam" id="NF009793">
    <property type="entry name" value="PRK13285.1-1"/>
    <property type="match status" value="1"/>
</dbReference>
<keyword evidence="2 4" id="KW-1005">Bacterial flagellum biogenesis</keyword>
<evidence type="ECO:0000313" key="5">
    <source>
        <dbReference type="EMBL" id="QQE74112.1"/>
    </source>
</evidence>
<evidence type="ECO:0000313" key="6">
    <source>
        <dbReference type="EMBL" id="QUO41196.1"/>
    </source>
</evidence>
<accession>A0A7T5EK90</accession>
<dbReference type="InterPro" id="IPR003775">
    <property type="entry name" value="Flagellar_assembly_factor_FliW"/>
</dbReference>
<gene>
    <name evidence="4" type="primary">fliW</name>
    <name evidence="5" type="ORF">JD108_20110</name>
    <name evidence="6" type="ORF">KDJ56_20045</name>
</gene>
<comment type="similarity">
    <text evidence="4">Belongs to the FliW family.</text>
</comment>
<keyword evidence="5" id="KW-0282">Flagellum</keyword>
<evidence type="ECO:0000313" key="7">
    <source>
        <dbReference type="Proteomes" id="UP000595847"/>
    </source>
</evidence>
<keyword evidence="8" id="KW-1185">Reference proteome</keyword>
<keyword evidence="3 4" id="KW-0810">Translation regulation</keyword>
<reference evidence="6" key="2">
    <citation type="submission" date="2021-04" db="EMBL/GenBank/DDBJ databases">
        <title>Brevibacillus composti FJAT-54423, complete genome.</title>
        <authorList>
            <person name="Tang R."/>
        </authorList>
    </citation>
    <scope>NUCLEOTIDE SEQUENCE</scope>
    <source>
        <strain evidence="6">FJAT-54424</strain>
    </source>
</reference>
<keyword evidence="5" id="KW-0966">Cell projection</keyword>
<evidence type="ECO:0000256" key="4">
    <source>
        <dbReference type="HAMAP-Rule" id="MF_01185"/>
    </source>
</evidence>
<keyword evidence="1 4" id="KW-0963">Cytoplasm</keyword>
<dbReference type="PANTHER" id="PTHR39190:SF1">
    <property type="entry name" value="FLAGELLAR ASSEMBLY FACTOR FLIW"/>
    <property type="match status" value="1"/>
</dbReference>
<comment type="subcellular location">
    <subcellularLocation>
        <location evidence="4">Cytoplasm</location>
    </subcellularLocation>
</comment>
<dbReference type="InterPro" id="IPR024046">
    <property type="entry name" value="Flagellar_assmbl_FliW_dom_sf"/>
</dbReference>
<dbReference type="HAMAP" id="MF_01185">
    <property type="entry name" value="FliW"/>
    <property type="match status" value="1"/>
</dbReference>
<evidence type="ECO:0000256" key="3">
    <source>
        <dbReference type="ARBA" id="ARBA00022845"/>
    </source>
</evidence>
<sequence length="140" mass="16093">MNTPQEVDYGVITFEEGIPGFSDLRSFQLVQAEPESPVFSLLSLENNKIGFWLINPFAFFKEYEFTLREHHKETLQIKEDTPVVVFNIATLRGQNAITVNLKAPIVVNLQKQKAKQIILEDDRYDVRQPLLLSTSNEPDK</sequence>